<proteinExistence type="predicted"/>
<sequence>MISFATRMITFATKKRLQILRKEEPVAPVKPVVKQEPKGKEKLFSEDEEELDEKEIKKRKAHEANWMSTNESSERLKKKKEMRKRLRPLFKERSFYYPSGQ</sequence>
<comment type="caution">
    <text evidence="2">The sequence shown here is derived from an EMBL/GenBank/DDBJ whole genome shotgun (WGS) entry which is preliminary data.</text>
</comment>
<evidence type="ECO:0000256" key="1">
    <source>
        <dbReference type="SAM" id="MobiDB-lite"/>
    </source>
</evidence>
<protein>
    <submittedName>
        <fullName evidence="2">Uncharacterized protein</fullName>
    </submittedName>
</protein>
<keyword evidence="3" id="KW-1185">Reference proteome</keyword>
<gene>
    <name evidence="2" type="ORF">LVIROSA_LOCUS35917</name>
</gene>
<evidence type="ECO:0000313" key="3">
    <source>
        <dbReference type="Proteomes" id="UP001157418"/>
    </source>
</evidence>
<evidence type="ECO:0000313" key="2">
    <source>
        <dbReference type="EMBL" id="CAH1450492.1"/>
    </source>
</evidence>
<dbReference type="AlphaFoldDB" id="A0AAU9PK64"/>
<feature type="region of interest" description="Disordered" evidence="1">
    <location>
        <begin position="54"/>
        <end position="83"/>
    </location>
</feature>
<dbReference type="EMBL" id="CAKMRJ010005634">
    <property type="protein sequence ID" value="CAH1450492.1"/>
    <property type="molecule type" value="Genomic_DNA"/>
</dbReference>
<accession>A0AAU9PK64</accession>
<dbReference type="Proteomes" id="UP001157418">
    <property type="component" value="Unassembled WGS sequence"/>
</dbReference>
<name>A0AAU9PK64_9ASTR</name>
<reference evidence="2 3" key="1">
    <citation type="submission" date="2022-01" db="EMBL/GenBank/DDBJ databases">
        <authorList>
            <person name="Xiong W."/>
            <person name="Schranz E."/>
        </authorList>
    </citation>
    <scope>NUCLEOTIDE SEQUENCE [LARGE SCALE GENOMIC DNA]</scope>
</reference>
<organism evidence="2 3">
    <name type="scientific">Lactuca virosa</name>
    <dbReference type="NCBI Taxonomy" id="75947"/>
    <lineage>
        <taxon>Eukaryota</taxon>
        <taxon>Viridiplantae</taxon>
        <taxon>Streptophyta</taxon>
        <taxon>Embryophyta</taxon>
        <taxon>Tracheophyta</taxon>
        <taxon>Spermatophyta</taxon>
        <taxon>Magnoliopsida</taxon>
        <taxon>eudicotyledons</taxon>
        <taxon>Gunneridae</taxon>
        <taxon>Pentapetalae</taxon>
        <taxon>asterids</taxon>
        <taxon>campanulids</taxon>
        <taxon>Asterales</taxon>
        <taxon>Asteraceae</taxon>
        <taxon>Cichorioideae</taxon>
        <taxon>Cichorieae</taxon>
        <taxon>Lactucinae</taxon>
        <taxon>Lactuca</taxon>
    </lineage>
</organism>